<dbReference type="EMBL" id="UINC01113319">
    <property type="protein sequence ID" value="SVC82844.1"/>
    <property type="molecule type" value="Genomic_DNA"/>
</dbReference>
<dbReference type="Gene3D" id="3.40.50.300">
    <property type="entry name" value="P-loop containing nucleotide triphosphate hydrolases"/>
    <property type="match status" value="1"/>
</dbReference>
<dbReference type="InterPro" id="IPR000212">
    <property type="entry name" value="DNA_helicase_UvrD/REP"/>
</dbReference>
<feature type="non-terminal residue" evidence="1">
    <location>
        <position position="294"/>
    </location>
</feature>
<organism evidence="1">
    <name type="scientific">marine metagenome</name>
    <dbReference type="NCBI Taxonomy" id="408172"/>
    <lineage>
        <taxon>unclassified sequences</taxon>
        <taxon>metagenomes</taxon>
        <taxon>ecological metagenomes</taxon>
    </lineage>
</organism>
<dbReference type="CDD" id="cd00009">
    <property type="entry name" value="AAA"/>
    <property type="match status" value="1"/>
</dbReference>
<dbReference type="GO" id="GO:0043138">
    <property type="term" value="F:3'-5' DNA helicase activity"/>
    <property type="evidence" value="ECO:0007669"/>
    <property type="project" value="TreeGrafter"/>
</dbReference>
<dbReference type="Pfam" id="PF13245">
    <property type="entry name" value="AAA_19"/>
    <property type="match status" value="1"/>
</dbReference>
<reference evidence="1" key="1">
    <citation type="submission" date="2018-05" db="EMBL/GenBank/DDBJ databases">
        <authorList>
            <person name="Lanie J.A."/>
            <person name="Ng W.-L."/>
            <person name="Kazmierczak K.M."/>
            <person name="Andrzejewski T.M."/>
            <person name="Davidsen T.M."/>
            <person name="Wayne K.J."/>
            <person name="Tettelin H."/>
            <person name="Glass J.I."/>
            <person name="Rusch D."/>
            <person name="Podicherti R."/>
            <person name="Tsui H.-C.T."/>
            <person name="Winkler M.E."/>
        </authorList>
    </citation>
    <scope>NUCLEOTIDE SEQUENCE</scope>
</reference>
<dbReference type="SUPFAM" id="SSF52540">
    <property type="entry name" value="P-loop containing nucleoside triphosphate hydrolases"/>
    <property type="match status" value="1"/>
</dbReference>
<protein>
    <recommendedName>
        <fullName evidence="2">DNA helicase</fullName>
    </recommendedName>
</protein>
<sequence length="294" mass="34153">MRELPKYQDLSGEQQEVYELPLDGNYLVSGPPGTGKTVMALYRAQQYRKAGREVVLLSFNRLLNDFMGEGARSLGIKPVVETYTMWLKTSFNENVPRVSNPSNPWDYDWNEIIQRAPELPRLDCLIIDEGQDMPREFYFFVKQITDHLTVFADENQRIFEEQSTIADIRTWLGNPPEYRLTANYRNTRTIAELAAGFYTGLQTGIPNLPVRGEHEPKIVVKRVHSDVESVHQIVARAKLDKDNPDRTVGVFAPDKTAAWFMRYRFDEDTELELREKESDVWPKVLQHYYAWSRG</sequence>
<dbReference type="GO" id="GO:0005524">
    <property type="term" value="F:ATP binding"/>
    <property type="evidence" value="ECO:0007669"/>
    <property type="project" value="InterPro"/>
</dbReference>
<evidence type="ECO:0000313" key="1">
    <source>
        <dbReference type="EMBL" id="SVC82844.1"/>
    </source>
</evidence>
<gene>
    <name evidence="1" type="ORF">METZ01_LOCUS335698</name>
</gene>
<dbReference type="PANTHER" id="PTHR11070">
    <property type="entry name" value="UVRD / RECB / PCRA DNA HELICASE FAMILY MEMBER"/>
    <property type="match status" value="1"/>
</dbReference>
<accession>A0A382QBA5</accession>
<evidence type="ECO:0008006" key="2">
    <source>
        <dbReference type="Google" id="ProtNLM"/>
    </source>
</evidence>
<dbReference type="GO" id="GO:0003677">
    <property type="term" value="F:DNA binding"/>
    <property type="evidence" value="ECO:0007669"/>
    <property type="project" value="InterPro"/>
</dbReference>
<dbReference type="PANTHER" id="PTHR11070:SF2">
    <property type="entry name" value="ATP-DEPENDENT DNA HELICASE SRS2"/>
    <property type="match status" value="1"/>
</dbReference>
<dbReference type="GO" id="GO:0000725">
    <property type="term" value="P:recombinational repair"/>
    <property type="evidence" value="ECO:0007669"/>
    <property type="project" value="TreeGrafter"/>
</dbReference>
<name>A0A382QBA5_9ZZZZ</name>
<dbReference type="InterPro" id="IPR027417">
    <property type="entry name" value="P-loop_NTPase"/>
</dbReference>
<dbReference type="AlphaFoldDB" id="A0A382QBA5"/>
<proteinExistence type="predicted"/>